<gene>
    <name evidence="1" type="ORF">A3B25_02285</name>
</gene>
<accession>A0A1G2GTG3</accession>
<dbReference type="AlphaFoldDB" id="A0A1G2GTG3"/>
<evidence type="ECO:0000313" key="2">
    <source>
        <dbReference type="Proteomes" id="UP000179106"/>
    </source>
</evidence>
<reference evidence="1 2" key="1">
    <citation type="journal article" date="2016" name="Nat. Commun.">
        <title>Thousands of microbial genomes shed light on interconnected biogeochemical processes in an aquifer system.</title>
        <authorList>
            <person name="Anantharaman K."/>
            <person name="Brown C.T."/>
            <person name="Hug L.A."/>
            <person name="Sharon I."/>
            <person name="Castelle C.J."/>
            <person name="Probst A.J."/>
            <person name="Thomas B.C."/>
            <person name="Singh A."/>
            <person name="Wilkins M.J."/>
            <person name="Karaoz U."/>
            <person name="Brodie E.L."/>
            <person name="Williams K.H."/>
            <person name="Hubbard S.S."/>
            <person name="Banfield J.F."/>
        </authorList>
    </citation>
    <scope>NUCLEOTIDE SEQUENCE [LARGE SCALE GENOMIC DNA]</scope>
</reference>
<dbReference type="Proteomes" id="UP000179106">
    <property type="component" value="Unassembled WGS sequence"/>
</dbReference>
<sequence length="102" mass="11655">MAKKMAVKQARQAKFTILILKESKGSEQRRSTRWAQFEMLHLANVFMTMASGDPKYPKYLILDGHFEEDQLRAHLSGKEFTTQTVVGTRKLPFCPVPLTIQG</sequence>
<protein>
    <submittedName>
        <fullName evidence="1">Uncharacterized protein</fullName>
    </submittedName>
</protein>
<organism evidence="1 2">
    <name type="scientific">Candidatus Ryanbacteria bacterium RIFCSPLOWO2_01_FULL_48_26</name>
    <dbReference type="NCBI Taxonomy" id="1802126"/>
    <lineage>
        <taxon>Bacteria</taxon>
        <taxon>Candidatus Ryaniibacteriota</taxon>
    </lineage>
</organism>
<evidence type="ECO:0000313" key="1">
    <source>
        <dbReference type="EMBL" id="OGZ53493.1"/>
    </source>
</evidence>
<name>A0A1G2GTG3_9BACT</name>
<dbReference type="EMBL" id="MHNW01000016">
    <property type="protein sequence ID" value="OGZ53493.1"/>
    <property type="molecule type" value="Genomic_DNA"/>
</dbReference>
<proteinExistence type="predicted"/>
<comment type="caution">
    <text evidence="1">The sequence shown here is derived from an EMBL/GenBank/DDBJ whole genome shotgun (WGS) entry which is preliminary data.</text>
</comment>